<dbReference type="InterPro" id="IPR029058">
    <property type="entry name" value="AB_hydrolase_fold"/>
</dbReference>
<dbReference type="Gene3D" id="3.40.50.1820">
    <property type="entry name" value="alpha/beta hydrolase"/>
    <property type="match status" value="1"/>
</dbReference>
<organism evidence="1 2">
    <name type="scientific">Phenylobacterium haematophilum</name>
    <dbReference type="NCBI Taxonomy" id="98513"/>
    <lineage>
        <taxon>Bacteria</taxon>
        <taxon>Pseudomonadati</taxon>
        <taxon>Pseudomonadota</taxon>
        <taxon>Alphaproteobacteria</taxon>
        <taxon>Caulobacterales</taxon>
        <taxon>Caulobacteraceae</taxon>
        <taxon>Phenylobacterium</taxon>
    </lineage>
</organism>
<dbReference type="InterPro" id="IPR010297">
    <property type="entry name" value="DUF900_hydrolase"/>
</dbReference>
<dbReference type="RefSeq" id="WP_052750807.1">
    <property type="nucleotide sequence ID" value="NZ_JACIDK010000001.1"/>
</dbReference>
<dbReference type="Proteomes" id="UP000530564">
    <property type="component" value="Unassembled WGS sequence"/>
</dbReference>
<name>A0A839ZVC7_9CAUL</name>
<comment type="caution">
    <text evidence="1">The sequence shown here is derived from an EMBL/GenBank/DDBJ whole genome shotgun (WGS) entry which is preliminary data.</text>
</comment>
<evidence type="ECO:0000313" key="1">
    <source>
        <dbReference type="EMBL" id="MBB3890004.1"/>
    </source>
</evidence>
<sequence>MRPVLGSGRGILRYEQFTMQAASADGGRAGAVVNARSSDPSKDFITVGRRELDEKAFEDSVNRMQKDAGGTVAVFVHGYNYSYQEAVFRLAQLSAEVDGRVVPILFSWPSQASVRGYVADRDSATYARDDLVHLLATLSRSRTERRVIMIGHSLGAWLVMEALRQLRLQGRDGVISRLQVGLAAPDIDVDVFRTQAALVGRLSPPLTVLVSEDDRALAASSRLANGRPRLGAARVDDPEIQEISRRGGIRIIDITTLPAGNAFNHDRFATFAARYFAAAQDGHVASGVRQAGVYLLDTTGRLLSGPFNQTARIIAGSQ</sequence>
<dbReference type="PANTHER" id="PTHR36513">
    <property type="entry name" value="ABC TRANSMEMBRANE TYPE-1 DOMAIN-CONTAINING PROTEIN"/>
    <property type="match status" value="1"/>
</dbReference>
<gene>
    <name evidence="1" type="ORF">GGQ61_000701</name>
</gene>
<dbReference type="Pfam" id="PF05990">
    <property type="entry name" value="DUF900"/>
    <property type="match status" value="1"/>
</dbReference>
<accession>A0A839ZVC7</accession>
<protein>
    <submittedName>
        <fullName evidence="1">Esterase/lipase superfamily enzyme</fullName>
    </submittedName>
</protein>
<evidence type="ECO:0000313" key="2">
    <source>
        <dbReference type="Proteomes" id="UP000530564"/>
    </source>
</evidence>
<proteinExistence type="predicted"/>
<dbReference type="AlphaFoldDB" id="A0A839ZVC7"/>
<keyword evidence="2" id="KW-1185">Reference proteome</keyword>
<reference evidence="1 2" key="1">
    <citation type="submission" date="2020-08" db="EMBL/GenBank/DDBJ databases">
        <title>Genomic Encyclopedia of Type Strains, Phase IV (KMG-IV): sequencing the most valuable type-strain genomes for metagenomic binning, comparative biology and taxonomic classification.</title>
        <authorList>
            <person name="Goeker M."/>
        </authorList>
    </citation>
    <scope>NUCLEOTIDE SEQUENCE [LARGE SCALE GENOMIC DNA]</scope>
    <source>
        <strain evidence="1 2">DSM 21793</strain>
    </source>
</reference>
<dbReference type="PANTHER" id="PTHR36513:SF1">
    <property type="entry name" value="TRANSMEMBRANE PROTEIN"/>
    <property type="match status" value="1"/>
</dbReference>
<dbReference type="SUPFAM" id="SSF53474">
    <property type="entry name" value="alpha/beta-Hydrolases"/>
    <property type="match status" value="1"/>
</dbReference>
<dbReference type="EMBL" id="JACIDK010000001">
    <property type="protein sequence ID" value="MBB3890004.1"/>
    <property type="molecule type" value="Genomic_DNA"/>
</dbReference>